<feature type="transmembrane region" description="Helical" evidence="14">
    <location>
        <begin position="226"/>
        <end position="251"/>
    </location>
</feature>
<keyword evidence="10" id="KW-0961">Cell wall biogenesis/degradation</keyword>
<accession>A0A1U9UIQ7</accession>
<keyword evidence="8 14" id="KW-1133">Transmembrane helix</keyword>
<feature type="transmembrane region" description="Helical" evidence="14">
    <location>
        <begin position="82"/>
        <end position="101"/>
    </location>
</feature>
<feature type="transmembrane region" description="Helical" evidence="14">
    <location>
        <begin position="150"/>
        <end position="168"/>
    </location>
</feature>
<dbReference type="FunFam" id="1.20.1250.20:FF:000072">
    <property type="entry name" value="Muropeptide transporter AmpG"/>
    <property type="match status" value="1"/>
</dbReference>
<dbReference type="KEGG" id="cuh:BJN34_01000"/>
<dbReference type="PANTHER" id="PTHR12778">
    <property type="entry name" value="SOLUTE CARRIER FAMILY 33 ACETYL-COA TRANSPORTER -RELATED"/>
    <property type="match status" value="1"/>
</dbReference>
<feature type="transmembrane region" description="Helical" evidence="14">
    <location>
        <begin position="174"/>
        <end position="195"/>
    </location>
</feature>
<keyword evidence="9 14" id="KW-0472">Membrane</keyword>
<dbReference type="OrthoDB" id="9787815at2"/>
<comment type="subcellular location">
    <subcellularLocation>
        <location evidence="1">Cell inner membrane</location>
        <topology evidence="1">Multi-pass membrane protein</topology>
    </subcellularLocation>
</comment>
<dbReference type="SUPFAM" id="SSF103473">
    <property type="entry name" value="MFS general substrate transporter"/>
    <property type="match status" value="1"/>
</dbReference>
<dbReference type="EMBL" id="CP017757">
    <property type="protein sequence ID" value="AQV92472.1"/>
    <property type="molecule type" value="Genomic_DNA"/>
</dbReference>
<dbReference type="InterPro" id="IPR036259">
    <property type="entry name" value="MFS_trans_sf"/>
</dbReference>
<feature type="transmembrane region" description="Helical" evidence="14">
    <location>
        <begin position="317"/>
        <end position="343"/>
    </location>
</feature>
<evidence type="ECO:0000256" key="10">
    <source>
        <dbReference type="ARBA" id="ARBA00023316"/>
    </source>
</evidence>
<keyword evidence="7" id="KW-0769">Symport</keyword>
<dbReference type="FunFam" id="1.20.1250.20:FF:000080">
    <property type="entry name" value="Muropeptide transporter AmpG"/>
    <property type="match status" value="1"/>
</dbReference>
<dbReference type="GO" id="GO:0005886">
    <property type="term" value="C:plasma membrane"/>
    <property type="evidence" value="ECO:0007669"/>
    <property type="project" value="UniProtKB-SubCell"/>
</dbReference>
<evidence type="ECO:0000256" key="13">
    <source>
        <dbReference type="ARBA" id="ARBA00081926"/>
    </source>
</evidence>
<protein>
    <recommendedName>
        <fullName evidence="11">Anhydromuropeptide permease</fullName>
    </recommendedName>
    <alternativeName>
        <fullName evidence="12">AmpG permease</fullName>
    </alternativeName>
    <alternativeName>
        <fullName evidence="13">Muropeptide:H(+) symporter</fullName>
    </alternativeName>
</protein>
<feature type="transmembrane region" description="Helical" evidence="14">
    <location>
        <begin position="263"/>
        <end position="285"/>
    </location>
</feature>
<dbReference type="CDD" id="cd17486">
    <property type="entry name" value="MFS_AmpG_like"/>
    <property type="match status" value="1"/>
</dbReference>
<evidence type="ECO:0000256" key="11">
    <source>
        <dbReference type="ARBA" id="ARBA00070810"/>
    </source>
</evidence>
<proteinExistence type="inferred from homology"/>
<evidence type="ECO:0000256" key="3">
    <source>
        <dbReference type="ARBA" id="ARBA00022448"/>
    </source>
</evidence>
<evidence type="ECO:0000256" key="4">
    <source>
        <dbReference type="ARBA" id="ARBA00022475"/>
    </source>
</evidence>
<evidence type="ECO:0000313" key="16">
    <source>
        <dbReference type="EMBL" id="AQV92472.1"/>
    </source>
</evidence>
<evidence type="ECO:0000256" key="7">
    <source>
        <dbReference type="ARBA" id="ARBA00022847"/>
    </source>
</evidence>
<evidence type="ECO:0000256" key="8">
    <source>
        <dbReference type="ARBA" id="ARBA00022989"/>
    </source>
</evidence>
<feature type="transmembrane region" description="Helical" evidence="14">
    <location>
        <begin position="50"/>
        <end position="70"/>
    </location>
</feature>
<feature type="transmembrane region" description="Helical" evidence="14">
    <location>
        <begin position="107"/>
        <end position="129"/>
    </location>
</feature>
<dbReference type="NCBIfam" id="NF008867">
    <property type="entry name" value="PRK11902.1"/>
    <property type="match status" value="1"/>
</dbReference>
<organism evidence="16 17">
    <name type="scientific">Cupriavidus necator</name>
    <name type="common">Alcaligenes eutrophus</name>
    <name type="synonym">Ralstonia eutropha</name>
    <dbReference type="NCBI Taxonomy" id="106590"/>
    <lineage>
        <taxon>Bacteria</taxon>
        <taxon>Pseudomonadati</taxon>
        <taxon>Pseudomonadota</taxon>
        <taxon>Betaproteobacteria</taxon>
        <taxon>Burkholderiales</taxon>
        <taxon>Burkholderiaceae</taxon>
        <taxon>Cupriavidus</taxon>
    </lineage>
</organism>
<keyword evidence="5" id="KW-0997">Cell inner membrane</keyword>
<reference evidence="17" key="1">
    <citation type="submission" date="2017-02" db="EMBL/GenBank/DDBJ databases">
        <title>Complete genome sequence of Cupriavidus necator strain NH9, a 3-chlorobenzoate degrader.</title>
        <authorList>
            <person name="Moriuchi R."/>
            <person name="Dohra H."/>
            <person name="Ogawa N."/>
        </authorList>
    </citation>
    <scope>NUCLEOTIDE SEQUENCE [LARGE SCALE GENOMIC DNA]</scope>
    <source>
        <strain evidence="17">NH9</strain>
    </source>
</reference>
<dbReference type="PROSITE" id="PS50850">
    <property type="entry name" value="MFS"/>
    <property type="match status" value="1"/>
</dbReference>
<feature type="transmembrane region" description="Helical" evidence="14">
    <location>
        <begin position="292"/>
        <end position="311"/>
    </location>
</feature>
<evidence type="ECO:0000259" key="15">
    <source>
        <dbReference type="PROSITE" id="PS50850"/>
    </source>
</evidence>
<sequence length="419" mass="45302">MNFQTYLDIFRNRRIGAMLALGFASGLPLALTSGTLQAWMTVEGLDIKTIGFFSLVGQAYIFKFLWAPLMDRYTPPLMGRRRGWLLVTQIGLVLGIAGMAFCPPREALWTLAALATLVAFLSASQDIVFDAYSTDVLRPPERGAGAAVKVLGYRLAMLVSGGLALWLADRVLGWQQTYLLMAALMGVGMLTLLWAPEPDVPARAPRSLQEAVVGPLRDFFTRPGAWWLLLLIVLYKLGDAFAGSLSTTFLIRGVGFSAGEVGIVNKTLGLAATIVGALFGGTLMVRLGLYRSLMLFGVLQAVSNLGYWILAVTPQHLWTMGTAIAIENLCGGMGTAAFVALLMTLCNRSFSATQYALLSALASVGRVYVGPTSGYMVEAWGWAPFYLGTVVVALPGVMLLWAMRHTVHRYEAQAREAVA</sequence>
<feature type="transmembrane region" description="Helical" evidence="14">
    <location>
        <begin position="383"/>
        <end position="403"/>
    </location>
</feature>
<keyword evidence="6 14" id="KW-0812">Transmembrane</keyword>
<keyword evidence="3" id="KW-0813">Transport</keyword>
<keyword evidence="4" id="KW-1003">Cell membrane</keyword>
<dbReference type="PANTHER" id="PTHR12778:SF10">
    <property type="entry name" value="MAJOR FACILITATOR SUPERFAMILY DOMAIN-CONTAINING PROTEIN 3"/>
    <property type="match status" value="1"/>
</dbReference>
<dbReference type="InterPro" id="IPR020846">
    <property type="entry name" value="MFS_dom"/>
</dbReference>
<evidence type="ECO:0000256" key="14">
    <source>
        <dbReference type="SAM" id="Phobius"/>
    </source>
</evidence>
<dbReference type="Proteomes" id="UP000189627">
    <property type="component" value="Chromosome 1"/>
</dbReference>
<name>A0A1U9UIQ7_CUPNE</name>
<gene>
    <name evidence="16" type="primary">ampG</name>
    <name evidence="16" type="ORF">BJN34_01000</name>
</gene>
<evidence type="ECO:0000256" key="9">
    <source>
        <dbReference type="ARBA" id="ARBA00023136"/>
    </source>
</evidence>
<dbReference type="NCBIfam" id="TIGR00901">
    <property type="entry name" value="2A0125"/>
    <property type="match status" value="1"/>
</dbReference>
<dbReference type="Gene3D" id="1.20.1250.20">
    <property type="entry name" value="MFS general substrate transporter like domains"/>
    <property type="match status" value="1"/>
</dbReference>
<dbReference type="Pfam" id="PF07690">
    <property type="entry name" value="MFS_1"/>
    <property type="match status" value="1"/>
</dbReference>
<dbReference type="GO" id="GO:0071555">
    <property type="term" value="P:cell wall organization"/>
    <property type="evidence" value="ECO:0007669"/>
    <property type="project" value="UniProtKB-KW"/>
</dbReference>
<dbReference type="AlphaFoldDB" id="A0A1U9UIQ7"/>
<dbReference type="RefSeq" id="WP_078194863.1">
    <property type="nucleotide sequence ID" value="NZ_CP017757.2"/>
</dbReference>
<evidence type="ECO:0000313" key="17">
    <source>
        <dbReference type="Proteomes" id="UP000189627"/>
    </source>
</evidence>
<evidence type="ECO:0000256" key="6">
    <source>
        <dbReference type="ARBA" id="ARBA00022692"/>
    </source>
</evidence>
<comment type="similarity">
    <text evidence="2">Belongs to the major facilitator superfamily.</text>
</comment>
<dbReference type="InterPro" id="IPR011701">
    <property type="entry name" value="MFS"/>
</dbReference>
<dbReference type="GO" id="GO:0015293">
    <property type="term" value="F:symporter activity"/>
    <property type="evidence" value="ECO:0007669"/>
    <property type="project" value="UniProtKB-KW"/>
</dbReference>
<feature type="transmembrane region" description="Helical" evidence="14">
    <location>
        <begin position="355"/>
        <end position="377"/>
    </location>
</feature>
<evidence type="ECO:0000256" key="2">
    <source>
        <dbReference type="ARBA" id="ARBA00008335"/>
    </source>
</evidence>
<feature type="domain" description="Major facilitator superfamily (MFS) profile" evidence="15">
    <location>
        <begin position="14"/>
        <end position="407"/>
    </location>
</feature>
<evidence type="ECO:0000256" key="1">
    <source>
        <dbReference type="ARBA" id="ARBA00004429"/>
    </source>
</evidence>
<evidence type="ECO:0000256" key="12">
    <source>
        <dbReference type="ARBA" id="ARBA00077927"/>
    </source>
</evidence>
<dbReference type="InterPro" id="IPR004752">
    <property type="entry name" value="AmpG_permease/AT-1"/>
</dbReference>
<evidence type="ECO:0000256" key="5">
    <source>
        <dbReference type="ARBA" id="ARBA00022519"/>
    </source>
</evidence>